<accession>A0ABT8L464</accession>
<reference evidence="2" key="1">
    <citation type="submission" date="2023-06" db="EMBL/GenBank/DDBJ databases">
        <title>Genomic of Agaribacillus aureum.</title>
        <authorList>
            <person name="Wang G."/>
        </authorList>
    </citation>
    <scope>NUCLEOTIDE SEQUENCE</scope>
    <source>
        <strain evidence="2">BMA12</strain>
    </source>
</reference>
<sequence>MKFPQFIRVPKYKRFHITPRYYDPIKEDIEMRTEKIKNELNNSKLGNYQSYIRGSFERKVTRESNTGFLRLLIFLGIIGALGGYVYFGKDFLYIFFLLIPVYVYFRMKKGMKRR</sequence>
<comment type="caution">
    <text evidence="2">The sequence shown here is derived from an EMBL/GenBank/DDBJ whole genome shotgun (WGS) entry which is preliminary data.</text>
</comment>
<feature type="transmembrane region" description="Helical" evidence="1">
    <location>
        <begin position="68"/>
        <end position="85"/>
    </location>
</feature>
<dbReference type="Proteomes" id="UP001172083">
    <property type="component" value="Unassembled WGS sequence"/>
</dbReference>
<organism evidence="2 3">
    <name type="scientific">Agaribacillus aureus</name>
    <dbReference type="NCBI Taxonomy" id="3051825"/>
    <lineage>
        <taxon>Bacteria</taxon>
        <taxon>Pseudomonadati</taxon>
        <taxon>Bacteroidota</taxon>
        <taxon>Cytophagia</taxon>
        <taxon>Cytophagales</taxon>
        <taxon>Splendidivirgaceae</taxon>
        <taxon>Agaribacillus</taxon>
    </lineage>
</organism>
<evidence type="ECO:0000313" key="2">
    <source>
        <dbReference type="EMBL" id="MDN5212542.1"/>
    </source>
</evidence>
<protein>
    <submittedName>
        <fullName evidence="2">Uncharacterized protein</fullName>
    </submittedName>
</protein>
<keyword evidence="1" id="KW-1133">Transmembrane helix</keyword>
<evidence type="ECO:0000256" key="1">
    <source>
        <dbReference type="SAM" id="Phobius"/>
    </source>
</evidence>
<keyword evidence="3" id="KW-1185">Reference proteome</keyword>
<dbReference type="RefSeq" id="WP_346757860.1">
    <property type="nucleotide sequence ID" value="NZ_JAUJEB010000001.1"/>
</dbReference>
<proteinExistence type="predicted"/>
<keyword evidence="1" id="KW-0812">Transmembrane</keyword>
<keyword evidence="1" id="KW-0472">Membrane</keyword>
<feature type="transmembrane region" description="Helical" evidence="1">
    <location>
        <begin position="91"/>
        <end position="107"/>
    </location>
</feature>
<evidence type="ECO:0000313" key="3">
    <source>
        <dbReference type="Proteomes" id="UP001172083"/>
    </source>
</evidence>
<gene>
    <name evidence="2" type="ORF">QQ020_10820</name>
</gene>
<dbReference type="EMBL" id="JAUJEB010000001">
    <property type="protein sequence ID" value="MDN5212542.1"/>
    <property type="molecule type" value="Genomic_DNA"/>
</dbReference>
<name>A0ABT8L464_9BACT</name>